<evidence type="ECO:0000313" key="2">
    <source>
        <dbReference type="EMBL" id="RRJ22897.1"/>
    </source>
</evidence>
<reference evidence="2 3" key="1">
    <citation type="submission" date="2018-11" db="EMBL/GenBank/DDBJ databases">
        <title>Draft genome analysis of Rheinheimera mesophila isolated from an industrial waste site.</title>
        <authorList>
            <person name="Yu Q."/>
            <person name="Qi Y."/>
            <person name="Zhang H."/>
            <person name="Lu Y."/>
            <person name="Pu J."/>
        </authorList>
    </citation>
    <scope>NUCLEOTIDE SEQUENCE [LARGE SCALE GENOMIC DNA]</scope>
    <source>
        <strain evidence="2 3">IITR13</strain>
    </source>
</reference>
<organism evidence="2 3">
    <name type="scientific">Rheinheimera mesophila</name>
    <dbReference type="NCBI Taxonomy" id="1547515"/>
    <lineage>
        <taxon>Bacteria</taxon>
        <taxon>Pseudomonadati</taxon>
        <taxon>Pseudomonadota</taxon>
        <taxon>Gammaproteobacteria</taxon>
        <taxon>Chromatiales</taxon>
        <taxon>Chromatiaceae</taxon>
        <taxon>Rheinheimera</taxon>
    </lineage>
</organism>
<sequence length="135" mass="15251">MKNKELKHKKLRPNHQKLVAVKALLLLTLPVVAEQNVFELRIKDHLFQPSVLYVPAGEKVKLLVLNQDPSPEEFESFSLNREKVILGLGKATLFIGPLAPGQYQFFGEYNPDSAQGVLIALPEAEWLQHKANHAY</sequence>
<dbReference type="SUPFAM" id="SSF49503">
    <property type="entry name" value="Cupredoxins"/>
    <property type="match status" value="1"/>
</dbReference>
<comment type="caution">
    <text evidence="2">The sequence shown here is derived from an EMBL/GenBank/DDBJ whole genome shotgun (WGS) entry which is preliminary data.</text>
</comment>
<dbReference type="InterPro" id="IPR028096">
    <property type="entry name" value="EfeO_Cupredoxin"/>
</dbReference>
<feature type="domain" description="EfeO-type cupredoxin-like" evidence="1">
    <location>
        <begin position="23"/>
        <end position="120"/>
    </location>
</feature>
<dbReference type="InterPro" id="IPR008972">
    <property type="entry name" value="Cupredoxin"/>
</dbReference>
<dbReference type="Gene3D" id="2.60.40.420">
    <property type="entry name" value="Cupredoxins - blue copper proteins"/>
    <property type="match status" value="1"/>
</dbReference>
<dbReference type="AlphaFoldDB" id="A0A3P3QNT7"/>
<accession>A0A3P3QNT7</accession>
<dbReference type="OrthoDB" id="5958460at2"/>
<dbReference type="RefSeq" id="WP_082101764.1">
    <property type="nucleotide sequence ID" value="NZ_LAVS01000004.1"/>
</dbReference>
<keyword evidence="3" id="KW-1185">Reference proteome</keyword>
<dbReference type="Proteomes" id="UP000276260">
    <property type="component" value="Unassembled WGS sequence"/>
</dbReference>
<dbReference type="EMBL" id="RRCF01000001">
    <property type="protein sequence ID" value="RRJ22897.1"/>
    <property type="molecule type" value="Genomic_DNA"/>
</dbReference>
<evidence type="ECO:0000313" key="3">
    <source>
        <dbReference type="Proteomes" id="UP000276260"/>
    </source>
</evidence>
<evidence type="ECO:0000259" key="1">
    <source>
        <dbReference type="Pfam" id="PF13473"/>
    </source>
</evidence>
<name>A0A3P3QNT7_9GAMM</name>
<protein>
    <submittedName>
        <fullName evidence="2">Cupredoxin domain-containing protein</fullName>
    </submittedName>
</protein>
<gene>
    <name evidence="2" type="ORF">EIK76_02090</name>
</gene>
<dbReference type="Pfam" id="PF13473">
    <property type="entry name" value="Cupredoxin_1"/>
    <property type="match status" value="1"/>
</dbReference>
<proteinExistence type="predicted"/>